<gene>
    <name evidence="2" type="ORF">DY000_02025711</name>
</gene>
<name>A0ABQ7EJA5_BRACR</name>
<accession>A0ABQ7EJA5</accession>
<feature type="compositionally biased region" description="Basic and acidic residues" evidence="1">
    <location>
        <begin position="65"/>
        <end position="75"/>
    </location>
</feature>
<evidence type="ECO:0000256" key="1">
    <source>
        <dbReference type="SAM" id="MobiDB-lite"/>
    </source>
</evidence>
<dbReference type="Proteomes" id="UP000266723">
    <property type="component" value="Unassembled WGS sequence"/>
</dbReference>
<feature type="region of interest" description="Disordered" evidence="1">
    <location>
        <begin position="54"/>
        <end position="75"/>
    </location>
</feature>
<protein>
    <submittedName>
        <fullName evidence="2">Uncharacterized protein</fullName>
    </submittedName>
</protein>
<proteinExistence type="predicted"/>
<sequence>MADGEYCSLSLDKLNEIYETATEPKGVAVAKKFSPSNAFWDCIANGNFTPGKAPVADQEPSALSHCKDHLKPHVR</sequence>
<organism evidence="2 3">
    <name type="scientific">Brassica cretica</name>
    <name type="common">Mustard</name>
    <dbReference type="NCBI Taxonomy" id="69181"/>
    <lineage>
        <taxon>Eukaryota</taxon>
        <taxon>Viridiplantae</taxon>
        <taxon>Streptophyta</taxon>
        <taxon>Embryophyta</taxon>
        <taxon>Tracheophyta</taxon>
        <taxon>Spermatophyta</taxon>
        <taxon>Magnoliopsida</taxon>
        <taxon>eudicotyledons</taxon>
        <taxon>Gunneridae</taxon>
        <taxon>Pentapetalae</taxon>
        <taxon>rosids</taxon>
        <taxon>malvids</taxon>
        <taxon>Brassicales</taxon>
        <taxon>Brassicaceae</taxon>
        <taxon>Brassiceae</taxon>
        <taxon>Brassica</taxon>
    </lineage>
</organism>
<evidence type="ECO:0000313" key="2">
    <source>
        <dbReference type="EMBL" id="KAF3597064.1"/>
    </source>
</evidence>
<reference evidence="2 3" key="1">
    <citation type="journal article" date="2020" name="BMC Genomics">
        <title>Intraspecific diversification of the crop wild relative Brassica cretica Lam. using demographic model selection.</title>
        <authorList>
            <person name="Kioukis A."/>
            <person name="Michalopoulou V.A."/>
            <person name="Briers L."/>
            <person name="Pirintsos S."/>
            <person name="Studholme D.J."/>
            <person name="Pavlidis P."/>
            <person name="Sarris P.F."/>
        </authorList>
    </citation>
    <scope>NUCLEOTIDE SEQUENCE [LARGE SCALE GENOMIC DNA]</scope>
    <source>
        <strain evidence="3">cv. PFS-1207/04</strain>
    </source>
</reference>
<keyword evidence="3" id="KW-1185">Reference proteome</keyword>
<evidence type="ECO:0000313" key="3">
    <source>
        <dbReference type="Proteomes" id="UP000266723"/>
    </source>
</evidence>
<comment type="caution">
    <text evidence="2">The sequence shown here is derived from an EMBL/GenBank/DDBJ whole genome shotgun (WGS) entry which is preliminary data.</text>
</comment>
<dbReference type="EMBL" id="QGKV02000299">
    <property type="protein sequence ID" value="KAF3597064.1"/>
    <property type="molecule type" value="Genomic_DNA"/>
</dbReference>